<comment type="caution">
    <text evidence="1">The sequence shown here is derived from an EMBL/GenBank/DDBJ whole genome shotgun (WGS) entry which is preliminary data.</text>
</comment>
<name>A0ABY0BIP0_MORCA</name>
<gene>
    <name evidence="1" type="ORF">EJK54_1320</name>
</gene>
<dbReference type="Proteomes" id="UP000268436">
    <property type="component" value="Unassembled WGS sequence"/>
</dbReference>
<dbReference type="EMBL" id="RYER01000019">
    <property type="protein sequence ID" value="RUO15494.1"/>
    <property type="molecule type" value="Genomic_DNA"/>
</dbReference>
<sequence length="43" mass="4868">MPLFLSQKLLNIGLMTMPQAIKIPPINAFISCVCQLFLHYCTD</sequence>
<accession>A0ABY0BIP0</accession>
<organism evidence="1 2">
    <name type="scientific">Moraxella catarrhalis</name>
    <name type="common">Branhamella catarrhalis</name>
    <dbReference type="NCBI Taxonomy" id="480"/>
    <lineage>
        <taxon>Bacteria</taxon>
        <taxon>Pseudomonadati</taxon>
        <taxon>Pseudomonadota</taxon>
        <taxon>Gammaproteobacteria</taxon>
        <taxon>Moraxellales</taxon>
        <taxon>Moraxellaceae</taxon>
        <taxon>Moraxella</taxon>
    </lineage>
</organism>
<protein>
    <submittedName>
        <fullName evidence="1">Uncharacterized protein</fullName>
    </submittedName>
</protein>
<reference evidence="1 2" key="1">
    <citation type="submission" date="2018-12" db="EMBL/GenBank/DDBJ databases">
        <title>Persistence of Moraxella catarrhalis in Chronic Obstructive Pulmonary Disease and Regulation of the Hag/MID Adhesin.</title>
        <authorList>
            <person name="Murphy T."/>
            <person name="Zhao X."/>
            <person name="Vyas G."/>
            <person name="Aluvathingal J."/>
            <person name="Nadendla S."/>
            <person name="Tallon L."/>
            <person name="Tettelin H."/>
        </authorList>
    </citation>
    <scope>NUCLEOTIDE SEQUENCE [LARGE SCALE GENOMIC DNA]</scope>
    <source>
        <strain evidence="1 2">173P27B1</strain>
    </source>
</reference>
<proteinExistence type="predicted"/>
<evidence type="ECO:0000313" key="2">
    <source>
        <dbReference type="Proteomes" id="UP000268436"/>
    </source>
</evidence>
<evidence type="ECO:0000313" key="1">
    <source>
        <dbReference type="EMBL" id="RUO15494.1"/>
    </source>
</evidence>
<keyword evidence="2" id="KW-1185">Reference proteome</keyword>